<dbReference type="SMART" id="SM00342">
    <property type="entry name" value="HTH_ARAC"/>
    <property type="match status" value="1"/>
</dbReference>
<sequence length="297" mass="32942">MMTEPSGIGAHFGEPKAPFLMVRPVRDARFSVTRLRCRLNGELSRIVSLPADDAYFLMFYFKDVMHCDLVPGESESEIRRYRQGSICLVDLAEGASIRLVSDLDSLAFHLPRALFREVCEFSHAPAATSLRCRRGEVDDVMHNLALALSPLLDESEGEPGAVLQHIAVAICAHLLHSYPDRAIASGGPDLSVWQEKAAKDFMIDHWAKDFSFAAAAAAANLSEEGFAAAFASVTGQTPQEWLMRYRIGRAKRYLIEEGWSLSKTAASCGYADEARFVEAFREVTGVTPAVWRARWLQ</sequence>
<dbReference type="EMBL" id="CP098808">
    <property type="protein sequence ID" value="USJ26360.1"/>
    <property type="molecule type" value="Genomic_DNA"/>
</dbReference>
<dbReference type="Gene3D" id="1.10.10.60">
    <property type="entry name" value="Homeodomain-like"/>
    <property type="match status" value="1"/>
</dbReference>
<dbReference type="AlphaFoldDB" id="A0A9Q8YDU9"/>
<accession>A0A9Q8YDU9</accession>
<evidence type="ECO:0000256" key="2">
    <source>
        <dbReference type="ARBA" id="ARBA00023125"/>
    </source>
</evidence>
<feature type="domain" description="HTH araC/xylS-type" evidence="4">
    <location>
        <begin position="196"/>
        <end position="294"/>
    </location>
</feature>
<dbReference type="PANTHER" id="PTHR46796:SF14">
    <property type="entry name" value="TRANSCRIPTIONAL REGULATORY PROTEIN"/>
    <property type="match status" value="1"/>
</dbReference>
<dbReference type="PANTHER" id="PTHR46796">
    <property type="entry name" value="HTH-TYPE TRANSCRIPTIONAL ACTIVATOR RHAS-RELATED"/>
    <property type="match status" value="1"/>
</dbReference>
<dbReference type="GO" id="GO:0043565">
    <property type="term" value="F:sequence-specific DNA binding"/>
    <property type="evidence" value="ECO:0007669"/>
    <property type="project" value="InterPro"/>
</dbReference>
<dbReference type="RefSeq" id="WP_252160799.1">
    <property type="nucleotide sequence ID" value="NZ_CP098808.1"/>
</dbReference>
<proteinExistence type="predicted"/>
<dbReference type="PROSITE" id="PS01124">
    <property type="entry name" value="HTH_ARAC_FAMILY_2"/>
    <property type="match status" value="1"/>
</dbReference>
<dbReference type="InterPro" id="IPR050204">
    <property type="entry name" value="AraC_XylS_family_regulators"/>
</dbReference>
<keyword evidence="5" id="KW-0614">Plasmid</keyword>
<dbReference type="InterPro" id="IPR009057">
    <property type="entry name" value="Homeodomain-like_sf"/>
</dbReference>
<dbReference type="Pfam" id="PF12833">
    <property type="entry name" value="HTH_18"/>
    <property type="match status" value="1"/>
</dbReference>
<geneLocation type="plasmid" evidence="5 6">
    <name>pA</name>
</geneLocation>
<dbReference type="SUPFAM" id="SSF46689">
    <property type="entry name" value="Homeodomain-like"/>
    <property type="match status" value="2"/>
</dbReference>
<keyword evidence="3" id="KW-0804">Transcription</keyword>
<evidence type="ECO:0000313" key="5">
    <source>
        <dbReference type="EMBL" id="USJ26360.1"/>
    </source>
</evidence>
<dbReference type="PROSITE" id="PS00041">
    <property type="entry name" value="HTH_ARAC_FAMILY_1"/>
    <property type="match status" value="1"/>
</dbReference>
<reference evidence="5" key="1">
    <citation type="submission" date="2022-06" db="EMBL/GenBank/DDBJ databases">
        <title>Physiological and biochemical characterization and genomic elucidation of a strain of the genus Ensifer adhaerens M8 that combines arsenic oxidation and chromium reduction.</title>
        <authorList>
            <person name="Li X."/>
            <person name="Yu c."/>
        </authorList>
    </citation>
    <scope>NUCLEOTIDE SEQUENCE</scope>
    <source>
        <strain evidence="5">M8</strain>
        <plasmid evidence="5">pA</plasmid>
    </source>
</reference>
<organism evidence="5 6">
    <name type="scientific">Ensifer adhaerens</name>
    <name type="common">Sinorhizobium morelense</name>
    <dbReference type="NCBI Taxonomy" id="106592"/>
    <lineage>
        <taxon>Bacteria</taxon>
        <taxon>Pseudomonadati</taxon>
        <taxon>Pseudomonadota</taxon>
        <taxon>Alphaproteobacteria</taxon>
        <taxon>Hyphomicrobiales</taxon>
        <taxon>Rhizobiaceae</taxon>
        <taxon>Sinorhizobium/Ensifer group</taxon>
        <taxon>Ensifer</taxon>
    </lineage>
</organism>
<dbReference type="Proteomes" id="UP001055460">
    <property type="component" value="Plasmid pA"/>
</dbReference>
<evidence type="ECO:0000256" key="3">
    <source>
        <dbReference type="ARBA" id="ARBA00023163"/>
    </source>
</evidence>
<dbReference type="InterPro" id="IPR018062">
    <property type="entry name" value="HTH_AraC-typ_CS"/>
</dbReference>
<evidence type="ECO:0000313" key="6">
    <source>
        <dbReference type="Proteomes" id="UP001055460"/>
    </source>
</evidence>
<dbReference type="InterPro" id="IPR018060">
    <property type="entry name" value="HTH_AraC"/>
</dbReference>
<evidence type="ECO:0000256" key="1">
    <source>
        <dbReference type="ARBA" id="ARBA00023015"/>
    </source>
</evidence>
<protein>
    <submittedName>
        <fullName evidence="5">AraC family transcriptional regulator</fullName>
    </submittedName>
</protein>
<keyword evidence="1" id="KW-0805">Transcription regulation</keyword>
<name>A0A9Q8YDU9_ENSAD</name>
<gene>
    <name evidence="5" type="ORF">NE863_20565</name>
</gene>
<evidence type="ECO:0000259" key="4">
    <source>
        <dbReference type="PROSITE" id="PS01124"/>
    </source>
</evidence>
<keyword evidence="2" id="KW-0238">DNA-binding</keyword>
<dbReference type="GO" id="GO:0003700">
    <property type="term" value="F:DNA-binding transcription factor activity"/>
    <property type="evidence" value="ECO:0007669"/>
    <property type="project" value="InterPro"/>
</dbReference>